<dbReference type="NCBIfam" id="NF004012">
    <property type="entry name" value="PRK05477.1-2"/>
    <property type="match status" value="1"/>
</dbReference>
<keyword evidence="7 11" id="KW-0648">Protein biosynthesis</keyword>
<dbReference type="EMBL" id="GU568006">
    <property type="protein sequence ID" value="ADI23120.1"/>
    <property type="molecule type" value="Genomic_DNA"/>
</dbReference>
<dbReference type="FunFam" id="1.10.10.410:FF:000001">
    <property type="entry name" value="Aspartyl/glutamyl-tRNA(Asn/Gln) amidotransferase subunit B"/>
    <property type="match status" value="1"/>
</dbReference>
<name>E7C6P6_9GAMM</name>
<evidence type="ECO:0000256" key="3">
    <source>
        <dbReference type="ARBA" id="ARBA00016923"/>
    </source>
</evidence>
<dbReference type="SUPFAM" id="SSF55931">
    <property type="entry name" value="Glutamine synthetase/guanido kinase"/>
    <property type="match status" value="1"/>
</dbReference>
<gene>
    <name evidence="11" type="primary">gatB</name>
</gene>
<dbReference type="AlphaFoldDB" id="E7C6P6"/>
<dbReference type="GO" id="GO:0016740">
    <property type="term" value="F:transferase activity"/>
    <property type="evidence" value="ECO:0007669"/>
    <property type="project" value="UniProtKB-KW"/>
</dbReference>
<evidence type="ECO:0000256" key="8">
    <source>
        <dbReference type="ARBA" id="ARBA00024799"/>
    </source>
</evidence>
<dbReference type="InterPro" id="IPR004413">
    <property type="entry name" value="GatB"/>
</dbReference>
<dbReference type="InterPro" id="IPR017959">
    <property type="entry name" value="Asn/Gln-tRNA_amidoTrfase_suB/E"/>
</dbReference>
<comment type="catalytic activity">
    <reaction evidence="9 11">
        <text>L-aspartyl-tRNA(Asn) + L-glutamine + ATP + H2O = L-asparaginyl-tRNA(Asn) + L-glutamate + ADP + phosphate + 2 H(+)</text>
        <dbReference type="Rhea" id="RHEA:14513"/>
        <dbReference type="Rhea" id="RHEA-COMP:9674"/>
        <dbReference type="Rhea" id="RHEA-COMP:9677"/>
        <dbReference type="ChEBI" id="CHEBI:15377"/>
        <dbReference type="ChEBI" id="CHEBI:15378"/>
        <dbReference type="ChEBI" id="CHEBI:29985"/>
        <dbReference type="ChEBI" id="CHEBI:30616"/>
        <dbReference type="ChEBI" id="CHEBI:43474"/>
        <dbReference type="ChEBI" id="CHEBI:58359"/>
        <dbReference type="ChEBI" id="CHEBI:78515"/>
        <dbReference type="ChEBI" id="CHEBI:78516"/>
        <dbReference type="ChEBI" id="CHEBI:456216"/>
    </reaction>
</comment>
<dbReference type="InterPro" id="IPR023168">
    <property type="entry name" value="GatB_Yqey_C_2"/>
</dbReference>
<dbReference type="Gene3D" id="1.10.150.380">
    <property type="entry name" value="GatB domain, N-terminal subdomain"/>
    <property type="match status" value="1"/>
</dbReference>
<evidence type="ECO:0000256" key="2">
    <source>
        <dbReference type="ARBA" id="ARBA00011123"/>
    </source>
</evidence>
<dbReference type="InterPro" id="IPR014746">
    <property type="entry name" value="Gln_synth/guanido_kin_cat_dom"/>
</dbReference>
<comment type="subunit">
    <text evidence="2 11">Heterotrimer of A, B and C subunits.</text>
</comment>
<dbReference type="GO" id="GO:0050566">
    <property type="term" value="F:asparaginyl-tRNA synthase (glutamine-hydrolyzing) activity"/>
    <property type="evidence" value="ECO:0007669"/>
    <property type="project" value="RHEA"/>
</dbReference>
<dbReference type="PANTHER" id="PTHR11659:SF0">
    <property type="entry name" value="GLUTAMYL-TRNA(GLN) AMIDOTRANSFERASE SUBUNIT B, MITOCHONDRIAL"/>
    <property type="match status" value="1"/>
</dbReference>
<dbReference type="Gene3D" id="1.10.10.410">
    <property type="match status" value="1"/>
</dbReference>
<evidence type="ECO:0000256" key="4">
    <source>
        <dbReference type="ARBA" id="ARBA00022598"/>
    </source>
</evidence>
<dbReference type="GO" id="GO:0070681">
    <property type="term" value="P:glutaminyl-tRNAGln biosynthesis via transamidation"/>
    <property type="evidence" value="ECO:0007669"/>
    <property type="project" value="TreeGrafter"/>
</dbReference>
<evidence type="ECO:0000256" key="1">
    <source>
        <dbReference type="ARBA" id="ARBA00005306"/>
    </source>
</evidence>
<dbReference type="HAMAP" id="MF_00121">
    <property type="entry name" value="GatB"/>
    <property type="match status" value="1"/>
</dbReference>
<dbReference type="Pfam" id="PF02637">
    <property type="entry name" value="GatB_Yqey"/>
    <property type="match status" value="1"/>
</dbReference>
<dbReference type="SUPFAM" id="SSF89095">
    <property type="entry name" value="GatB/YqeY motif"/>
    <property type="match status" value="1"/>
</dbReference>
<keyword evidence="5 11" id="KW-0547">Nucleotide-binding</keyword>
<evidence type="ECO:0000256" key="7">
    <source>
        <dbReference type="ARBA" id="ARBA00022917"/>
    </source>
</evidence>
<dbReference type="EC" id="6.3.5.-" evidence="11"/>
<evidence type="ECO:0000256" key="10">
    <source>
        <dbReference type="ARBA" id="ARBA00047913"/>
    </source>
</evidence>
<dbReference type="PROSITE" id="PS01234">
    <property type="entry name" value="GATB"/>
    <property type="match status" value="1"/>
</dbReference>
<dbReference type="GO" id="GO:0006412">
    <property type="term" value="P:translation"/>
    <property type="evidence" value="ECO:0007669"/>
    <property type="project" value="UniProtKB-UniRule"/>
</dbReference>
<dbReference type="InterPro" id="IPR006075">
    <property type="entry name" value="Asn/Gln-tRNA_Trfase_suB/E_cat"/>
</dbReference>
<evidence type="ECO:0000256" key="9">
    <source>
        <dbReference type="ARBA" id="ARBA00047380"/>
    </source>
</evidence>
<organism evidence="13">
    <name type="scientific">uncultured gamma proteobacterium HF0770_09E07</name>
    <dbReference type="NCBI Taxonomy" id="723576"/>
    <lineage>
        <taxon>Bacteria</taxon>
        <taxon>Pseudomonadati</taxon>
        <taxon>Pseudomonadota</taxon>
        <taxon>Gammaproteobacteria</taxon>
        <taxon>environmental samples</taxon>
    </lineage>
</organism>
<keyword evidence="4 11" id="KW-0436">Ligase</keyword>
<keyword evidence="6 11" id="KW-0067">ATP-binding</keyword>
<dbReference type="GO" id="GO:0050567">
    <property type="term" value="F:glutaminyl-tRNA synthase (glutamine-hydrolyzing) activity"/>
    <property type="evidence" value="ECO:0007669"/>
    <property type="project" value="UniProtKB-UniRule"/>
</dbReference>
<dbReference type="GO" id="GO:0005524">
    <property type="term" value="F:ATP binding"/>
    <property type="evidence" value="ECO:0007669"/>
    <property type="project" value="UniProtKB-KW"/>
</dbReference>
<dbReference type="InterPro" id="IPR042114">
    <property type="entry name" value="GatB_C_1"/>
</dbReference>
<dbReference type="InterPro" id="IPR018027">
    <property type="entry name" value="Asn/Gln_amidotransferase"/>
</dbReference>
<feature type="domain" description="Asn/Gln amidotransferase" evidence="12">
    <location>
        <begin position="331"/>
        <end position="477"/>
    </location>
</feature>
<dbReference type="NCBIfam" id="NF004014">
    <property type="entry name" value="PRK05477.1-4"/>
    <property type="match status" value="1"/>
</dbReference>
<evidence type="ECO:0000256" key="5">
    <source>
        <dbReference type="ARBA" id="ARBA00022741"/>
    </source>
</evidence>
<comment type="catalytic activity">
    <reaction evidence="10 11">
        <text>L-glutamyl-tRNA(Gln) + L-glutamine + ATP + H2O = L-glutaminyl-tRNA(Gln) + L-glutamate + ADP + phosphate + H(+)</text>
        <dbReference type="Rhea" id="RHEA:17521"/>
        <dbReference type="Rhea" id="RHEA-COMP:9681"/>
        <dbReference type="Rhea" id="RHEA-COMP:9684"/>
        <dbReference type="ChEBI" id="CHEBI:15377"/>
        <dbReference type="ChEBI" id="CHEBI:15378"/>
        <dbReference type="ChEBI" id="CHEBI:29985"/>
        <dbReference type="ChEBI" id="CHEBI:30616"/>
        <dbReference type="ChEBI" id="CHEBI:43474"/>
        <dbReference type="ChEBI" id="CHEBI:58359"/>
        <dbReference type="ChEBI" id="CHEBI:78520"/>
        <dbReference type="ChEBI" id="CHEBI:78521"/>
        <dbReference type="ChEBI" id="CHEBI:456216"/>
    </reaction>
</comment>
<dbReference type="InterPro" id="IPR017958">
    <property type="entry name" value="Gln-tRNA_amidoTrfase_suB_CS"/>
</dbReference>
<dbReference type="PANTHER" id="PTHR11659">
    <property type="entry name" value="GLUTAMYL-TRNA GLN AMIDOTRANSFERASE SUBUNIT B MITOCHONDRIAL AND PROKARYOTIC PET112-RELATED"/>
    <property type="match status" value="1"/>
</dbReference>
<protein>
    <recommendedName>
        <fullName evidence="3 11">Aspartyl/glutamyl-tRNA(Asn/Gln) amidotransferase subunit B</fullName>
        <shortName evidence="11">Asp/Glu-ADT subunit B</shortName>
        <ecNumber evidence="11">6.3.5.-</ecNumber>
    </recommendedName>
</protein>
<dbReference type="Pfam" id="PF02934">
    <property type="entry name" value="GatB_N"/>
    <property type="match status" value="1"/>
</dbReference>
<evidence type="ECO:0000313" key="13">
    <source>
        <dbReference type="EMBL" id="ADI23120.1"/>
    </source>
</evidence>
<sequence>MAQNDTLVKGWQPVIGLEVHVQILTNTKLFSPAKNKFGEDANTLVDLIDMGLPGVLPVLNEGAMKQGIKFGLATSAKIAKTMIFDRKNYFYPDLPKGYQITQLHFPIVKDGVVDIGDKKIRIHQAHLEEDAGKSMHDQYDGKSVIDLNRSGVPLLEIVSEPDIRSASEAVDYLKKIHQIITYLDISDGNMSQGSMRCDANVSIMRPGAKEFGTRAEIKNINSFKFVEKAINYEIKRQIKILEGGKTVEQETRLYDSTKDETRSMRTKEFANDYRYFPCPDLVPTNISEDLIEEVRKSMDELPEEKEGRFKKEYKLDDYEAKVLCSEKSTANFFEEVCKITDPALSAKLIIGEVNALINKHDIALDDSKITSDNFSSLITKIKDGTISGKIAKEVLEEIWNTGKNPEKIIKSKGLEQISDEEELESIAQSVLDKNSSQVEAYKSGKDKLFGYFVGQIMKETQGKANPASINEILKRLLNS</sequence>
<dbReference type="InterPro" id="IPR003789">
    <property type="entry name" value="Asn/Gln_tRNA_amidoTrase-B-like"/>
</dbReference>
<dbReference type="NCBIfam" id="TIGR00133">
    <property type="entry name" value="gatB"/>
    <property type="match status" value="1"/>
</dbReference>
<reference evidence="13" key="1">
    <citation type="submission" date="2010-01" db="EMBL/GenBank/DDBJ databases">
        <title>Genome fragments of uncultured bacteria from the North Pacific subtropical Gyre.</title>
        <authorList>
            <person name="Pham V.D."/>
            <person name="Delong E.F."/>
        </authorList>
    </citation>
    <scope>NUCLEOTIDE SEQUENCE</scope>
</reference>
<dbReference type="SMART" id="SM00845">
    <property type="entry name" value="GatB_Yqey"/>
    <property type="match status" value="1"/>
</dbReference>
<keyword evidence="13" id="KW-0808">Transferase</keyword>
<accession>E7C6P6</accession>
<evidence type="ECO:0000259" key="12">
    <source>
        <dbReference type="SMART" id="SM00845"/>
    </source>
</evidence>
<dbReference type="NCBIfam" id="NF004015">
    <property type="entry name" value="PRK05477.1-5"/>
    <property type="match status" value="1"/>
</dbReference>
<evidence type="ECO:0000256" key="11">
    <source>
        <dbReference type="HAMAP-Rule" id="MF_00121"/>
    </source>
</evidence>
<comment type="function">
    <text evidence="8 11">Allows the formation of correctly charged Asn-tRNA(Asn) or Gln-tRNA(Gln) through the transamidation of misacylated Asp-tRNA(Asn) or Glu-tRNA(Gln) in organisms which lack either or both of asparaginyl-tRNA or glutaminyl-tRNA synthetases. The reaction takes place in the presence of glutamine and ATP through an activated phospho-Asp-tRNA(Asn) or phospho-Glu-tRNA(Gln).</text>
</comment>
<evidence type="ECO:0000256" key="6">
    <source>
        <dbReference type="ARBA" id="ARBA00022840"/>
    </source>
</evidence>
<comment type="similarity">
    <text evidence="1 11">Belongs to the GatB/GatE family. GatB subfamily.</text>
</comment>
<proteinExistence type="inferred from homology"/>